<feature type="compositionally biased region" description="Basic and acidic residues" evidence="1">
    <location>
        <begin position="859"/>
        <end position="872"/>
    </location>
</feature>
<feature type="compositionally biased region" description="Basic and acidic residues" evidence="1">
    <location>
        <begin position="747"/>
        <end position="766"/>
    </location>
</feature>
<evidence type="ECO:0000256" key="1">
    <source>
        <dbReference type="SAM" id="MobiDB-lite"/>
    </source>
</evidence>
<evidence type="ECO:0000313" key="4">
    <source>
        <dbReference type="Proteomes" id="UP000700596"/>
    </source>
</evidence>
<evidence type="ECO:0000256" key="2">
    <source>
        <dbReference type="SAM" id="SignalP"/>
    </source>
</evidence>
<feature type="compositionally biased region" description="Basic and acidic residues" evidence="1">
    <location>
        <begin position="794"/>
        <end position="810"/>
    </location>
</feature>
<feature type="compositionally biased region" description="Basic and acidic residues" evidence="1">
    <location>
        <begin position="556"/>
        <end position="577"/>
    </location>
</feature>
<feature type="signal peptide" evidence="2">
    <location>
        <begin position="1"/>
        <end position="28"/>
    </location>
</feature>
<feature type="compositionally biased region" description="Basic residues" evidence="1">
    <location>
        <begin position="832"/>
        <end position="847"/>
    </location>
</feature>
<feature type="compositionally biased region" description="Basic and acidic residues" evidence="1">
    <location>
        <begin position="818"/>
        <end position="831"/>
    </location>
</feature>
<dbReference type="OrthoDB" id="2506204at2759"/>
<comment type="caution">
    <text evidence="3">The sequence shown here is derived from an EMBL/GenBank/DDBJ whole genome shotgun (WGS) entry which is preliminary data.</text>
</comment>
<accession>A0A9P9EJC9</accession>
<proteinExistence type="predicted"/>
<feature type="compositionally biased region" description="Polar residues" evidence="1">
    <location>
        <begin position="715"/>
        <end position="726"/>
    </location>
</feature>
<dbReference type="PANTHER" id="PTHR14905">
    <property type="entry name" value="NG37"/>
    <property type="match status" value="1"/>
</dbReference>
<feature type="region of interest" description="Disordered" evidence="1">
    <location>
        <begin position="556"/>
        <end position="604"/>
    </location>
</feature>
<feature type="compositionally biased region" description="Basic and acidic residues" evidence="1">
    <location>
        <begin position="697"/>
        <end position="711"/>
    </location>
</feature>
<name>A0A9P9EJC9_9PLEO</name>
<gene>
    <name evidence="3" type="ORF">B0J11DRAFT_18656</name>
</gene>
<feature type="compositionally biased region" description="Low complexity" evidence="1">
    <location>
        <begin position="903"/>
        <end position="919"/>
    </location>
</feature>
<dbReference type="Pfam" id="PF07217">
    <property type="entry name" value="Het-C"/>
    <property type="match status" value="1"/>
</dbReference>
<feature type="chain" id="PRO_5040158456" evidence="2">
    <location>
        <begin position="29"/>
        <end position="971"/>
    </location>
</feature>
<evidence type="ECO:0000313" key="3">
    <source>
        <dbReference type="EMBL" id="KAH7138547.1"/>
    </source>
</evidence>
<dbReference type="EMBL" id="JAGMWT010000001">
    <property type="protein sequence ID" value="KAH7138547.1"/>
    <property type="molecule type" value="Genomic_DNA"/>
</dbReference>
<feature type="compositionally biased region" description="Basic and acidic residues" evidence="1">
    <location>
        <begin position="645"/>
        <end position="659"/>
    </location>
</feature>
<organism evidence="3 4">
    <name type="scientific">Dendryphion nanum</name>
    <dbReference type="NCBI Taxonomy" id="256645"/>
    <lineage>
        <taxon>Eukaryota</taxon>
        <taxon>Fungi</taxon>
        <taxon>Dikarya</taxon>
        <taxon>Ascomycota</taxon>
        <taxon>Pezizomycotina</taxon>
        <taxon>Dothideomycetes</taxon>
        <taxon>Pleosporomycetidae</taxon>
        <taxon>Pleosporales</taxon>
        <taxon>Torulaceae</taxon>
        <taxon>Dendryphion</taxon>
    </lineage>
</organism>
<dbReference type="PANTHER" id="PTHR14905:SF11">
    <property type="entry name" value="TINC (EUROFUNG)"/>
    <property type="match status" value="1"/>
</dbReference>
<keyword evidence="4" id="KW-1185">Reference proteome</keyword>
<sequence>MALPKLPISSILLPCLVLLIFWARPTHAFGAGNIASLAKIEGQNWRHGDIEDTLLNILISSRTGKKFSKMDVKRVYFGNWLRDYSQAVDVGTVKTVSAEAIRILLWILGFLSFGYGTKEFEVTRDRLGCYRPEEHIDNPKDYADNLDARQYDRRLRGPVDERRELSVDERTGLKNYIASEDLGITTSAGMVRDLFRQCINLGRRSGGRGADFHEALRLLGTACHCLEDYSAHSNYVELVLIELGERNVFPHVGQNAQFRVQGTRGPVYPIITGTFGGVDFLHSVMGEVSDKATQSEIQELEGAISDADRKKNKSMIKDLIAKLPDGVFGGKDQASKADELENNASAASMGNLRISPKEPEAFTQQMGELVKQIYPIMEFHDEIMQSISAFMENIPILPELIEQLQEQVNIFVFSLLAPYILPIINQIKTELETGSSEVIASSREKQHIVFSDHYSTDPTHSMLSKDHFSNVLNEPAGRVASEVLKWVVPQIVQCWDDDRVDAERTIQRIVQGVFHHPALARNGDDGAADGRQAMFRTVENWWRELSERAKDDLRDKLSRDGVERGRNHKPGVHDKGHGCGKPIGMANDFSSLGGGKGGKNDPFSQVGNEAGKLASEAVGGGAFGGIVGGLVGGLGGSLLGGAFGEEEKKSKKSSKHDDDGSYTQSYSESGHHKKKSRDDSDRYGQAQYSQTDYPGGGRREEYSRREQDEHGGSYGYQQTVETTSYGQSGGYSRHEERRVESGNQWQSEERHEGIDRRGEYYEEKKTKQGKKKGSEDEASGGEDDYEKRRKKEQKKREKEEKKKYKKHGDDGDSGDDNDAYKKRSGSRDRSTERRRKSPSPSGHKRRSGNYSPERSSGYGEERRYGEPERRGGNEGYGRQQESYGSGGYGQQQSEYSSGGGGYSHQQSSEYSSGGYSRQQESSGYGRQNESSEYSGGGGYVPGGFERPDEDEYGQRREQGGYGQESYGRRYD</sequence>
<dbReference type="Proteomes" id="UP000700596">
    <property type="component" value="Unassembled WGS sequence"/>
</dbReference>
<dbReference type="InterPro" id="IPR010816">
    <property type="entry name" value="Het-C"/>
</dbReference>
<dbReference type="InterPro" id="IPR052577">
    <property type="entry name" value="VWA7"/>
</dbReference>
<keyword evidence="2" id="KW-0732">Signal</keyword>
<feature type="region of interest" description="Disordered" evidence="1">
    <location>
        <begin position="645"/>
        <end position="971"/>
    </location>
</feature>
<reference evidence="3" key="1">
    <citation type="journal article" date="2021" name="Nat. Commun.">
        <title>Genetic determinants of endophytism in the Arabidopsis root mycobiome.</title>
        <authorList>
            <person name="Mesny F."/>
            <person name="Miyauchi S."/>
            <person name="Thiergart T."/>
            <person name="Pickel B."/>
            <person name="Atanasova L."/>
            <person name="Karlsson M."/>
            <person name="Huettel B."/>
            <person name="Barry K.W."/>
            <person name="Haridas S."/>
            <person name="Chen C."/>
            <person name="Bauer D."/>
            <person name="Andreopoulos W."/>
            <person name="Pangilinan J."/>
            <person name="LaButti K."/>
            <person name="Riley R."/>
            <person name="Lipzen A."/>
            <person name="Clum A."/>
            <person name="Drula E."/>
            <person name="Henrissat B."/>
            <person name="Kohler A."/>
            <person name="Grigoriev I.V."/>
            <person name="Martin F.M."/>
            <person name="Hacquard S."/>
        </authorList>
    </citation>
    <scope>NUCLEOTIDE SEQUENCE</scope>
    <source>
        <strain evidence="3">MPI-CAGE-CH-0243</strain>
    </source>
</reference>
<dbReference type="AlphaFoldDB" id="A0A9P9EJC9"/>
<protein>
    <submittedName>
        <fullName evidence="3">Heterokaryon incompatibility protein Het-C-domain-containing protein</fullName>
    </submittedName>
</protein>